<feature type="compositionally biased region" description="Polar residues" evidence="6">
    <location>
        <begin position="110"/>
        <end position="120"/>
    </location>
</feature>
<feature type="compositionally biased region" description="Acidic residues" evidence="6">
    <location>
        <begin position="83"/>
        <end position="93"/>
    </location>
</feature>
<dbReference type="GO" id="GO:0016020">
    <property type="term" value="C:membrane"/>
    <property type="evidence" value="ECO:0007669"/>
    <property type="project" value="UniProtKB-SubCell"/>
</dbReference>
<gene>
    <name evidence="8" type="ORF">AD945_03770</name>
</gene>
<evidence type="ECO:0000313" key="8">
    <source>
        <dbReference type="EMBL" id="KXV49659.1"/>
    </source>
</evidence>
<comment type="similarity">
    <text evidence="2">Belongs to the TrbI/VirB10 family.</text>
</comment>
<keyword evidence="5" id="KW-0472">Membrane</keyword>
<feature type="compositionally biased region" description="Basic residues" evidence="6">
    <location>
        <begin position="98"/>
        <end position="109"/>
    </location>
</feature>
<comment type="subcellular location">
    <subcellularLocation>
        <location evidence="1">Membrane</location>
        <topology evidence="1">Single-pass membrane protein</topology>
    </subcellularLocation>
</comment>
<keyword evidence="4" id="KW-1133">Transmembrane helix</keyword>
<accession>A0A149TLM3</accession>
<feature type="region of interest" description="Disordered" evidence="6">
    <location>
        <begin position="61"/>
        <end position="123"/>
    </location>
</feature>
<evidence type="ECO:0000256" key="1">
    <source>
        <dbReference type="ARBA" id="ARBA00004167"/>
    </source>
</evidence>
<dbReference type="CDD" id="cd16429">
    <property type="entry name" value="VirB10"/>
    <property type="match status" value="1"/>
</dbReference>
<evidence type="ECO:0000256" key="5">
    <source>
        <dbReference type="ARBA" id="ARBA00023136"/>
    </source>
</evidence>
<evidence type="ECO:0000256" key="7">
    <source>
        <dbReference type="SAM" id="SignalP"/>
    </source>
</evidence>
<comment type="caution">
    <text evidence="8">The sequence shown here is derived from an EMBL/GenBank/DDBJ whole genome shotgun (WGS) entry which is preliminary data.</text>
</comment>
<dbReference type="InterPro" id="IPR005498">
    <property type="entry name" value="T4SS_VirB10/TraB/TrbI"/>
</dbReference>
<dbReference type="EMBL" id="LHZR01000092">
    <property type="protein sequence ID" value="KXV49659.1"/>
    <property type="molecule type" value="Genomic_DNA"/>
</dbReference>
<feature type="signal peptide" evidence="7">
    <location>
        <begin position="1"/>
        <end position="19"/>
    </location>
</feature>
<dbReference type="RefSeq" id="WP_062106619.1">
    <property type="nucleotide sequence ID" value="NZ_LHZR01000092.1"/>
</dbReference>
<dbReference type="Pfam" id="PF03743">
    <property type="entry name" value="TrbI"/>
    <property type="match status" value="1"/>
</dbReference>
<keyword evidence="7" id="KW-0732">Signal</keyword>
<dbReference type="Proteomes" id="UP000075636">
    <property type="component" value="Unassembled WGS sequence"/>
</dbReference>
<protein>
    <submittedName>
        <fullName evidence="8">Conjugal transfer protein</fullName>
    </submittedName>
</protein>
<feature type="chain" id="PRO_5007555837" evidence="7">
    <location>
        <begin position="20"/>
        <end position="335"/>
    </location>
</feature>
<evidence type="ECO:0000313" key="9">
    <source>
        <dbReference type="Proteomes" id="UP000075636"/>
    </source>
</evidence>
<dbReference type="AlphaFoldDB" id="A0A149TLM3"/>
<evidence type="ECO:0000256" key="4">
    <source>
        <dbReference type="ARBA" id="ARBA00022989"/>
    </source>
</evidence>
<keyword evidence="3" id="KW-0812">Transmembrane</keyword>
<sequence length="335" mass="36398">MKKLVLLAAAMLTPLPAFAQMAFPSGAISSRPLPAAMLSNGARLKEGITALNRQWQEQTGQPLLTDEDLKADPAAASKARQQDDDDDDDENNEDPQTAKRHRKAARVKQRLQQADQTTDDFTPAKIGDRYKIPVGYIARATLEFTANSDHPGSVKGMLTQPILSIDRQHILFPAGSVVTGRIVGTGSGTNSIISERAVFIPQYIVQPDGGAMHITGQEMMDRYGINGIGDQTDYHIAPMLGAVVGLAAIESLPSVLSNLSQKQNTFNTVGENGAQYMQQGGQTTLQQYMSLRPTVTVRGGRVPFLIFFNHEQFAPEYRSADNFHLTNVQYGGAGK</sequence>
<dbReference type="Gene3D" id="2.40.128.260">
    <property type="entry name" value="Type IV secretion system, VirB10/TraB/TrbI"/>
    <property type="match status" value="1"/>
</dbReference>
<dbReference type="PATRIC" id="fig|318683.6.peg.3342"/>
<dbReference type="OrthoDB" id="9766860at2"/>
<evidence type="ECO:0000256" key="6">
    <source>
        <dbReference type="SAM" id="MobiDB-lite"/>
    </source>
</evidence>
<name>A0A149TLM3_9PROT</name>
<evidence type="ECO:0000256" key="2">
    <source>
        <dbReference type="ARBA" id="ARBA00010265"/>
    </source>
</evidence>
<evidence type="ECO:0000256" key="3">
    <source>
        <dbReference type="ARBA" id="ARBA00022692"/>
    </source>
</evidence>
<organism evidence="8 9">
    <name type="scientific">Gluconobacter albidus</name>
    <dbReference type="NCBI Taxonomy" id="318683"/>
    <lineage>
        <taxon>Bacteria</taxon>
        <taxon>Pseudomonadati</taxon>
        <taxon>Pseudomonadota</taxon>
        <taxon>Alphaproteobacteria</taxon>
        <taxon>Acetobacterales</taxon>
        <taxon>Acetobacteraceae</taxon>
        <taxon>Gluconobacter</taxon>
    </lineage>
</organism>
<dbReference type="InterPro" id="IPR042217">
    <property type="entry name" value="T4SS_VirB10/TrbI"/>
</dbReference>
<proteinExistence type="inferred from homology"/>
<reference evidence="8 9" key="1">
    <citation type="submission" date="2015-06" db="EMBL/GenBank/DDBJ databases">
        <title>Improved classification and identification of acetic acid bacteria using matrix-assisted laser desorption/ionization time-of-flight mass spectrometry; Gluconobacter nephelii and Gluconobacter uchimurae are later heterotypic synonyms of Gluconobacter japonicus and Gluconobacter oxydans, respectively.</title>
        <authorList>
            <person name="Li L."/>
            <person name="Cleenwerck I."/>
            <person name="De Vuyst L."/>
            <person name="Vandamme P."/>
        </authorList>
    </citation>
    <scope>NUCLEOTIDE SEQUENCE [LARGE SCALE GENOMIC DNA]</scope>
    <source>
        <strain evidence="8 9">LMG 1768</strain>
    </source>
</reference>